<organism evidence="7 8">
    <name type="scientific">Stieleria bergensis</name>
    <dbReference type="NCBI Taxonomy" id="2528025"/>
    <lineage>
        <taxon>Bacteria</taxon>
        <taxon>Pseudomonadati</taxon>
        <taxon>Planctomycetota</taxon>
        <taxon>Planctomycetia</taxon>
        <taxon>Pirellulales</taxon>
        <taxon>Pirellulaceae</taxon>
        <taxon>Stieleria</taxon>
    </lineage>
</organism>
<evidence type="ECO:0000313" key="8">
    <source>
        <dbReference type="Proteomes" id="UP000315003"/>
    </source>
</evidence>
<reference evidence="7 8" key="1">
    <citation type="submission" date="2019-02" db="EMBL/GenBank/DDBJ databases">
        <title>Deep-cultivation of Planctomycetes and their phenomic and genomic characterization uncovers novel biology.</title>
        <authorList>
            <person name="Wiegand S."/>
            <person name="Jogler M."/>
            <person name="Boedeker C."/>
            <person name="Pinto D."/>
            <person name="Vollmers J."/>
            <person name="Rivas-Marin E."/>
            <person name="Kohn T."/>
            <person name="Peeters S.H."/>
            <person name="Heuer A."/>
            <person name="Rast P."/>
            <person name="Oberbeckmann S."/>
            <person name="Bunk B."/>
            <person name="Jeske O."/>
            <person name="Meyerdierks A."/>
            <person name="Storesund J.E."/>
            <person name="Kallscheuer N."/>
            <person name="Luecker S."/>
            <person name="Lage O.M."/>
            <person name="Pohl T."/>
            <person name="Merkel B.J."/>
            <person name="Hornburger P."/>
            <person name="Mueller R.-W."/>
            <person name="Bruemmer F."/>
            <person name="Labrenz M."/>
            <person name="Spormann A.M."/>
            <person name="Op den Camp H."/>
            <person name="Overmann J."/>
            <person name="Amann R."/>
            <person name="Jetten M.S.M."/>
            <person name="Mascher T."/>
            <person name="Medema M.H."/>
            <person name="Devos D.P."/>
            <person name="Kaster A.-K."/>
            <person name="Ovreas L."/>
            <person name="Rohde M."/>
            <person name="Galperin M.Y."/>
            <person name="Jogler C."/>
        </authorList>
    </citation>
    <scope>NUCLEOTIDE SEQUENCE [LARGE SCALE GENOMIC DNA]</scope>
    <source>
        <strain evidence="7 8">SV_7m_r</strain>
    </source>
</reference>
<dbReference type="PROSITE" id="PS51007">
    <property type="entry name" value="CYTC"/>
    <property type="match status" value="1"/>
</dbReference>
<dbReference type="InterPro" id="IPR013428">
    <property type="entry name" value="Membrane-bound_put_N"/>
</dbReference>
<dbReference type="Gene3D" id="2.120.10.30">
    <property type="entry name" value="TolB, C-terminal domain"/>
    <property type="match status" value="1"/>
</dbReference>
<dbReference type="InterPro" id="IPR009056">
    <property type="entry name" value="Cyt_c-like_dom"/>
</dbReference>
<evidence type="ECO:0000256" key="2">
    <source>
        <dbReference type="ARBA" id="ARBA00022723"/>
    </source>
</evidence>
<name>A0A517SPQ6_9BACT</name>
<keyword evidence="3 4" id="KW-0408">Iron</keyword>
<evidence type="ECO:0000259" key="6">
    <source>
        <dbReference type="PROSITE" id="PS51007"/>
    </source>
</evidence>
<evidence type="ECO:0000256" key="3">
    <source>
        <dbReference type="ARBA" id="ARBA00023004"/>
    </source>
</evidence>
<dbReference type="InterPro" id="IPR055557">
    <property type="entry name" value="DUF7133"/>
</dbReference>
<feature type="chain" id="PRO_5022185035" evidence="5">
    <location>
        <begin position="21"/>
        <end position="983"/>
    </location>
</feature>
<keyword evidence="8" id="KW-1185">Reference proteome</keyword>
<feature type="domain" description="Cytochrome c" evidence="6">
    <location>
        <begin position="840"/>
        <end position="973"/>
    </location>
</feature>
<dbReference type="InterPro" id="IPR016024">
    <property type="entry name" value="ARM-type_fold"/>
</dbReference>
<keyword evidence="5" id="KW-0732">Signal</keyword>
<dbReference type="SUPFAM" id="SSF46626">
    <property type="entry name" value="Cytochrome c"/>
    <property type="match status" value="1"/>
</dbReference>
<dbReference type="GO" id="GO:0009055">
    <property type="term" value="F:electron transfer activity"/>
    <property type="evidence" value="ECO:0007669"/>
    <property type="project" value="InterPro"/>
</dbReference>
<evidence type="ECO:0000313" key="7">
    <source>
        <dbReference type="EMBL" id="QDT58106.1"/>
    </source>
</evidence>
<dbReference type="NCBIfam" id="TIGR02604">
    <property type="entry name" value="Piru_Ver_Nterm"/>
    <property type="match status" value="1"/>
</dbReference>
<keyword evidence="2 4" id="KW-0479">Metal-binding</keyword>
<protein>
    <submittedName>
        <fullName evidence="7">Cytochrome c</fullName>
    </submittedName>
</protein>
<evidence type="ECO:0000256" key="1">
    <source>
        <dbReference type="ARBA" id="ARBA00022617"/>
    </source>
</evidence>
<feature type="signal peptide" evidence="5">
    <location>
        <begin position="1"/>
        <end position="20"/>
    </location>
</feature>
<dbReference type="Proteomes" id="UP000315003">
    <property type="component" value="Chromosome"/>
</dbReference>
<dbReference type="GO" id="GO:0020037">
    <property type="term" value="F:heme binding"/>
    <property type="evidence" value="ECO:0007669"/>
    <property type="project" value="InterPro"/>
</dbReference>
<keyword evidence="1 4" id="KW-0349">Heme</keyword>
<dbReference type="Gene3D" id="1.10.760.10">
    <property type="entry name" value="Cytochrome c-like domain"/>
    <property type="match status" value="1"/>
</dbReference>
<dbReference type="Gene3D" id="1.25.10.10">
    <property type="entry name" value="Leucine-rich Repeat Variant"/>
    <property type="match status" value="1"/>
</dbReference>
<dbReference type="InterPro" id="IPR013427">
    <property type="entry name" value="Haem-bd_dom_put"/>
</dbReference>
<dbReference type="InterPro" id="IPR011989">
    <property type="entry name" value="ARM-like"/>
</dbReference>
<dbReference type="NCBIfam" id="TIGR02603">
    <property type="entry name" value="CxxCH_TIGR02603"/>
    <property type="match status" value="1"/>
</dbReference>
<dbReference type="OrthoDB" id="230287at2"/>
<dbReference type="SUPFAM" id="SSF63829">
    <property type="entry name" value="Calcium-dependent phosphotriesterase"/>
    <property type="match status" value="1"/>
</dbReference>
<evidence type="ECO:0000256" key="4">
    <source>
        <dbReference type="PROSITE-ProRule" id="PRU00433"/>
    </source>
</evidence>
<dbReference type="AlphaFoldDB" id="A0A517SPQ6"/>
<dbReference type="SUPFAM" id="SSF48371">
    <property type="entry name" value="ARM repeat"/>
    <property type="match status" value="1"/>
</dbReference>
<proteinExistence type="predicted"/>
<dbReference type="PANTHER" id="PTHR33546">
    <property type="entry name" value="LARGE, MULTIFUNCTIONAL SECRETED PROTEIN-RELATED"/>
    <property type="match status" value="1"/>
</dbReference>
<dbReference type="Pfam" id="PF23500">
    <property type="entry name" value="DUF7133"/>
    <property type="match status" value="1"/>
</dbReference>
<dbReference type="GO" id="GO:0046872">
    <property type="term" value="F:metal ion binding"/>
    <property type="evidence" value="ECO:0007669"/>
    <property type="project" value="UniProtKB-KW"/>
</dbReference>
<dbReference type="PANTHER" id="PTHR33546:SF1">
    <property type="entry name" value="LARGE, MULTIFUNCTIONAL SECRETED PROTEIN"/>
    <property type="match status" value="1"/>
</dbReference>
<dbReference type="EMBL" id="CP036272">
    <property type="protein sequence ID" value="QDT58106.1"/>
    <property type="molecule type" value="Genomic_DNA"/>
</dbReference>
<gene>
    <name evidence="7" type="ORF">SV7mr_05950</name>
</gene>
<accession>A0A517SPQ6</accession>
<evidence type="ECO:0000256" key="5">
    <source>
        <dbReference type="SAM" id="SignalP"/>
    </source>
</evidence>
<sequence length="983" mass="108195" precursor="true">MVVFRIHCIAVLLILLAAHAAGDDFASQLPRIMPTDPSQTAADFQVAEGYQIQLIASEPLIATPVEVQWDAEGAMFVCEMRGYSEHRDEKLSRVSRLVDTDDDGIYDSKTVFADQLLWPTAIFPYDGGLFVADAPHVYYFQDTDGDGVADRQTTVLTGFSTSNVQGLVNSFRWGLDHRIHLACGTAGGRVRRFNDHISTAVDVRGHDLAFDPRDGSFERTSGGAQHGMCFDDWGRKFVSSNSDHLQQVMYEKRYFRRGTTNQAPPSRLSIATDGPQAEVYRISPVEPWRKVRTRLRVAGLVGGPVEGGGRATGYFTGATGVTIYRGDAWPQATKGQAIVGDVGSQLIHRKLMTQVGVPFSGSRMDKGSELVASRDIWFRPAQFACGPDGALTVVDVYREVIEHPKSLPPEIKRHLDLNAGRDRGRIYRIVPNGYKHRVTPNLMLASTPELVQLLAHSNAWHRETAARLLFQRQDDSAVPELKHLLRTSPSALGRMHAMYALQGLASLDAEDLFTALGDADPNVIRHALRCAESQPEFPRLEAAVAALLNHPSLELRYQLAFSLGQWSFQKRADYLAQILLQTPRDRWIQAAVLSSAAGQAAPLLIAMMEGAQTPLPADLVNQLVASADRETLSLPQATSVLQSLLAGDPDLALLESLQRLSPQVSQSLADQTQQRIDSLVQLALAVAEDQSSESRVRVQAVQRLSNLRSSRERIADRFVRLLQRPEPIELEIALIDAIKKLPADDAQHVLLQRWPSWSPAVRRRAIGWLLADATRVDALLTAIEGNQIDHSDVPLASHAALVGHRDAGLARRAKAIFQQKREASREAVVQRYQVIADLTGDHDRGRVVFQKQCAACHQLGESGHAIGPNLFAAVTRGADSILVNVMDPNREVNPQYLQYNVLTIDGRVISGMIVSETANSLTLTVGEGQRHVIANDQIERIKNTQRSIMPEGFEASITPQGMADLIEFLSQAAVAKPDEKSLP</sequence>
<dbReference type="InterPro" id="IPR036909">
    <property type="entry name" value="Cyt_c-like_dom_sf"/>
</dbReference>
<dbReference type="InterPro" id="IPR011042">
    <property type="entry name" value="6-blade_b-propeller_TolB-like"/>
</dbReference>